<keyword evidence="3" id="KW-1185">Reference proteome</keyword>
<protein>
    <recommendedName>
        <fullName evidence="4">Thiol-disulfide oxidoreductase</fullName>
    </recommendedName>
</protein>
<dbReference type="RefSeq" id="WP_146406619.1">
    <property type="nucleotide sequence ID" value="NZ_SJPU01000001.1"/>
</dbReference>
<dbReference type="InterPro" id="IPR007263">
    <property type="entry name" value="DCC1-like"/>
</dbReference>
<evidence type="ECO:0008006" key="4">
    <source>
        <dbReference type="Google" id="ProtNLM"/>
    </source>
</evidence>
<organism evidence="2 3">
    <name type="scientific">Allorhodopirellula heiligendammensis</name>
    <dbReference type="NCBI Taxonomy" id="2714739"/>
    <lineage>
        <taxon>Bacteria</taxon>
        <taxon>Pseudomonadati</taxon>
        <taxon>Planctomycetota</taxon>
        <taxon>Planctomycetia</taxon>
        <taxon>Pirellulales</taxon>
        <taxon>Pirellulaceae</taxon>
        <taxon>Allorhodopirellula</taxon>
    </lineage>
</organism>
<name>A0A5C6C7A9_9BACT</name>
<evidence type="ECO:0000256" key="1">
    <source>
        <dbReference type="SAM" id="MobiDB-lite"/>
    </source>
</evidence>
<dbReference type="PANTHER" id="PTHR34290:SF2">
    <property type="entry name" value="OS04G0668800 PROTEIN"/>
    <property type="match status" value="1"/>
</dbReference>
<gene>
    <name evidence="2" type="ORF">Poly21_20860</name>
</gene>
<feature type="region of interest" description="Disordered" evidence="1">
    <location>
        <begin position="1"/>
        <end position="27"/>
    </location>
</feature>
<proteinExistence type="predicted"/>
<evidence type="ECO:0000313" key="2">
    <source>
        <dbReference type="EMBL" id="TWU19907.1"/>
    </source>
</evidence>
<evidence type="ECO:0000313" key="3">
    <source>
        <dbReference type="Proteomes" id="UP000319908"/>
    </source>
</evidence>
<dbReference type="Pfam" id="PF04134">
    <property type="entry name" value="DCC1-like"/>
    <property type="match status" value="1"/>
</dbReference>
<dbReference type="Proteomes" id="UP000319908">
    <property type="component" value="Unassembled WGS sequence"/>
</dbReference>
<reference evidence="2 3" key="1">
    <citation type="journal article" date="2020" name="Antonie Van Leeuwenhoek">
        <title>Rhodopirellula heiligendammensis sp. nov., Rhodopirellula pilleata sp. nov., and Rhodopirellula solitaria sp. nov. isolated from natural or artificial marine surfaces in Northern Germany and California, USA, and emended description of the genus Rhodopirellula.</title>
        <authorList>
            <person name="Kallscheuer N."/>
            <person name="Wiegand S."/>
            <person name="Jogler M."/>
            <person name="Boedeker C."/>
            <person name="Peeters S.H."/>
            <person name="Rast P."/>
            <person name="Heuer A."/>
            <person name="Jetten M.S.M."/>
            <person name="Rohde M."/>
            <person name="Jogler C."/>
        </authorList>
    </citation>
    <scope>NUCLEOTIDE SEQUENCE [LARGE SCALE GENOMIC DNA]</scope>
    <source>
        <strain evidence="2 3">Poly21</strain>
    </source>
</reference>
<dbReference type="AlphaFoldDB" id="A0A5C6C7A9"/>
<dbReference type="OrthoDB" id="9785438at2"/>
<dbReference type="EMBL" id="SJPU01000001">
    <property type="protein sequence ID" value="TWU19907.1"/>
    <property type="molecule type" value="Genomic_DNA"/>
</dbReference>
<sequence>MTTPPVTEHVPPKADATSLPDPSSHPDRDVVIFDGKCNACQLAARRMHQLDIGEGRLAFLSLHDERVAQLYPDLNYDDLMAQMYVVDTDGNRHGGADAVRYLSRRLPLLWPTAPLLHVPGTASLWRWMYRVVAKNRYWISTKFFGTKDACESGTCSIHYDK</sequence>
<dbReference type="InterPro" id="IPR044691">
    <property type="entry name" value="DCC1_Trx"/>
</dbReference>
<accession>A0A5C6C7A9</accession>
<dbReference type="GO" id="GO:0015035">
    <property type="term" value="F:protein-disulfide reductase activity"/>
    <property type="evidence" value="ECO:0007669"/>
    <property type="project" value="InterPro"/>
</dbReference>
<dbReference type="PANTHER" id="PTHR34290">
    <property type="entry name" value="SI:CH73-390P7.2"/>
    <property type="match status" value="1"/>
</dbReference>
<comment type="caution">
    <text evidence="2">The sequence shown here is derived from an EMBL/GenBank/DDBJ whole genome shotgun (WGS) entry which is preliminary data.</text>
</comment>